<evidence type="ECO:0000259" key="10">
    <source>
        <dbReference type="PROSITE" id="PS50158"/>
    </source>
</evidence>
<dbReference type="CDD" id="cd00303">
    <property type="entry name" value="retropepsin_like"/>
    <property type="match status" value="1"/>
</dbReference>
<dbReference type="InterPro" id="IPR012337">
    <property type="entry name" value="RNaseH-like_sf"/>
</dbReference>
<dbReference type="InterPro" id="IPR050951">
    <property type="entry name" value="Retrovirus_Pol_polyprotein"/>
</dbReference>
<dbReference type="Pfam" id="PF00078">
    <property type="entry name" value="RVT_1"/>
    <property type="match status" value="1"/>
</dbReference>
<dbReference type="InterPro" id="IPR001878">
    <property type="entry name" value="Znf_CCHC"/>
</dbReference>
<dbReference type="PROSITE" id="PS50994">
    <property type="entry name" value="INTEGRASE"/>
    <property type="match status" value="1"/>
</dbReference>
<dbReference type="Pfam" id="PF17917">
    <property type="entry name" value="RT_RNaseH"/>
    <property type="match status" value="1"/>
</dbReference>
<feature type="compositionally biased region" description="Acidic residues" evidence="9">
    <location>
        <begin position="1599"/>
        <end position="1609"/>
    </location>
</feature>
<keyword evidence="4" id="KW-0540">Nuclease</keyword>
<feature type="compositionally biased region" description="Basic and acidic residues" evidence="9">
    <location>
        <begin position="1"/>
        <end position="24"/>
    </location>
</feature>
<keyword evidence="8" id="KW-0863">Zinc-finger</keyword>
<evidence type="ECO:0000256" key="8">
    <source>
        <dbReference type="PROSITE-ProRule" id="PRU00047"/>
    </source>
</evidence>
<dbReference type="PANTHER" id="PTHR37984">
    <property type="entry name" value="PROTEIN CBG26694"/>
    <property type="match status" value="1"/>
</dbReference>
<dbReference type="InterPro" id="IPR036397">
    <property type="entry name" value="RNaseH_sf"/>
</dbReference>
<dbReference type="Pfam" id="PF00665">
    <property type="entry name" value="rve"/>
    <property type="match status" value="1"/>
</dbReference>
<dbReference type="InterPro" id="IPR041373">
    <property type="entry name" value="RT_RNaseH"/>
</dbReference>
<dbReference type="EMBL" id="JBEDNZ010000007">
    <property type="protein sequence ID" value="KAL0840166.1"/>
    <property type="molecule type" value="Genomic_DNA"/>
</dbReference>
<evidence type="ECO:0000256" key="5">
    <source>
        <dbReference type="ARBA" id="ARBA00022759"/>
    </source>
</evidence>
<evidence type="ECO:0000256" key="9">
    <source>
        <dbReference type="SAM" id="MobiDB-lite"/>
    </source>
</evidence>
<dbReference type="GO" id="GO:0016787">
    <property type="term" value="F:hydrolase activity"/>
    <property type="evidence" value="ECO:0007669"/>
    <property type="project" value="UniProtKB-KW"/>
</dbReference>
<organism evidence="13 14">
    <name type="scientific">Loxostege sticticalis</name>
    <name type="common">Beet webworm moth</name>
    <dbReference type="NCBI Taxonomy" id="481309"/>
    <lineage>
        <taxon>Eukaryota</taxon>
        <taxon>Metazoa</taxon>
        <taxon>Ecdysozoa</taxon>
        <taxon>Arthropoda</taxon>
        <taxon>Hexapoda</taxon>
        <taxon>Insecta</taxon>
        <taxon>Pterygota</taxon>
        <taxon>Neoptera</taxon>
        <taxon>Endopterygota</taxon>
        <taxon>Lepidoptera</taxon>
        <taxon>Glossata</taxon>
        <taxon>Ditrysia</taxon>
        <taxon>Pyraloidea</taxon>
        <taxon>Crambidae</taxon>
        <taxon>Pyraustinae</taxon>
        <taxon>Loxostege</taxon>
    </lineage>
</organism>
<dbReference type="FunFam" id="3.30.420.10:FF:000032">
    <property type="entry name" value="Retrovirus-related Pol polyprotein from transposon 297-like Protein"/>
    <property type="match status" value="1"/>
</dbReference>
<dbReference type="GO" id="GO:0042575">
    <property type="term" value="C:DNA polymerase complex"/>
    <property type="evidence" value="ECO:0007669"/>
    <property type="project" value="UniProtKB-ARBA"/>
</dbReference>
<dbReference type="InterPro" id="IPR041588">
    <property type="entry name" value="Integrase_H2C2"/>
</dbReference>
<dbReference type="GO" id="GO:0004519">
    <property type="term" value="F:endonuclease activity"/>
    <property type="evidence" value="ECO:0007669"/>
    <property type="project" value="UniProtKB-KW"/>
</dbReference>
<proteinExistence type="predicted"/>
<feature type="compositionally biased region" description="Basic and acidic residues" evidence="9">
    <location>
        <begin position="1610"/>
        <end position="1619"/>
    </location>
</feature>
<feature type="compositionally biased region" description="Basic and acidic residues" evidence="9">
    <location>
        <begin position="126"/>
        <end position="142"/>
    </location>
</feature>
<dbReference type="InterPro" id="IPR001584">
    <property type="entry name" value="Integrase_cat-core"/>
</dbReference>
<dbReference type="InterPro" id="IPR036875">
    <property type="entry name" value="Znf_CCHC_sf"/>
</dbReference>
<evidence type="ECO:0000256" key="7">
    <source>
        <dbReference type="ARBA" id="ARBA00022918"/>
    </source>
</evidence>
<dbReference type="SUPFAM" id="SSF56672">
    <property type="entry name" value="DNA/RNA polymerases"/>
    <property type="match status" value="1"/>
</dbReference>
<dbReference type="Gene3D" id="2.40.70.10">
    <property type="entry name" value="Acid Proteases"/>
    <property type="match status" value="1"/>
</dbReference>
<evidence type="ECO:0000256" key="1">
    <source>
        <dbReference type="ARBA" id="ARBA00012493"/>
    </source>
</evidence>
<feature type="domain" description="Integrase catalytic" evidence="12">
    <location>
        <begin position="1306"/>
        <end position="1465"/>
    </location>
</feature>
<evidence type="ECO:0000259" key="11">
    <source>
        <dbReference type="PROSITE" id="PS50878"/>
    </source>
</evidence>
<dbReference type="InterPro" id="IPR000477">
    <property type="entry name" value="RT_dom"/>
</dbReference>
<gene>
    <name evidence="13" type="ORF">ABMA28_015458</name>
</gene>
<feature type="compositionally biased region" description="Basic residues" evidence="9">
    <location>
        <begin position="36"/>
        <end position="51"/>
    </location>
</feature>
<dbReference type="GO" id="GO:0008270">
    <property type="term" value="F:zinc ion binding"/>
    <property type="evidence" value="ECO:0007669"/>
    <property type="project" value="UniProtKB-KW"/>
</dbReference>
<feature type="region of interest" description="Disordered" evidence="9">
    <location>
        <begin position="1"/>
        <end position="185"/>
    </location>
</feature>
<dbReference type="CDD" id="cd09274">
    <property type="entry name" value="RNase_HI_RT_Ty3"/>
    <property type="match status" value="1"/>
</dbReference>
<keyword evidence="8" id="KW-0862">Zinc</keyword>
<accession>A0ABD0TC04</accession>
<dbReference type="SMART" id="SM00343">
    <property type="entry name" value="ZnF_C2HC"/>
    <property type="match status" value="2"/>
</dbReference>
<dbReference type="Gene3D" id="3.30.70.270">
    <property type="match status" value="2"/>
</dbReference>
<dbReference type="PANTHER" id="PTHR37984:SF5">
    <property type="entry name" value="PROTEIN NYNRIN-LIKE"/>
    <property type="match status" value="1"/>
</dbReference>
<dbReference type="CDD" id="cd01647">
    <property type="entry name" value="RT_LTR"/>
    <property type="match status" value="1"/>
</dbReference>
<keyword evidence="6" id="KW-0378">Hydrolase</keyword>
<keyword evidence="2" id="KW-0808">Transferase</keyword>
<dbReference type="Proteomes" id="UP001549921">
    <property type="component" value="Unassembled WGS sequence"/>
</dbReference>
<keyword evidence="5" id="KW-0255">Endonuclease</keyword>
<evidence type="ECO:0000313" key="13">
    <source>
        <dbReference type="EMBL" id="KAL0840166.1"/>
    </source>
</evidence>
<dbReference type="SUPFAM" id="SSF53098">
    <property type="entry name" value="Ribonuclease H-like"/>
    <property type="match status" value="1"/>
</dbReference>
<comment type="caution">
    <text evidence="13">The sequence shown here is derived from an EMBL/GenBank/DDBJ whole genome shotgun (WGS) entry which is preliminary data.</text>
</comment>
<dbReference type="Gene3D" id="3.10.10.10">
    <property type="entry name" value="HIV Type 1 Reverse Transcriptase, subunit A, domain 1"/>
    <property type="match status" value="1"/>
</dbReference>
<evidence type="ECO:0000256" key="2">
    <source>
        <dbReference type="ARBA" id="ARBA00022679"/>
    </source>
</evidence>
<dbReference type="Gene3D" id="4.10.60.10">
    <property type="entry name" value="Zinc finger, CCHC-type"/>
    <property type="match status" value="1"/>
</dbReference>
<dbReference type="InterPro" id="IPR043128">
    <property type="entry name" value="Rev_trsase/Diguanyl_cyclase"/>
</dbReference>
<feature type="compositionally biased region" description="Polar residues" evidence="9">
    <location>
        <begin position="155"/>
        <end position="164"/>
    </location>
</feature>
<evidence type="ECO:0000256" key="6">
    <source>
        <dbReference type="ARBA" id="ARBA00022801"/>
    </source>
</evidence>
<evidence type="ECO:0000256" key="4">
    <source>
        <dbReference type="ARBA" id="ARBA00022722"/>
    </source>
</evidence>
<reference evidence="13 14" key="1">
    <citation type="submission" date="2024-06" db="EMBL/GenBank/DDBJ databases">
        <title>A chromosome-level genome assembly of beet webworm, Loxostege sticticalis.</title>
        <authorList>
            <person name="Zhang Y."/>
        </authorList>
    </citation>
    <scope>NUCLEOTIDE SEQUENCE [LARGE SCALE GENOMIC DNA]</scope>
    <source>
        <strain evidence="13">AQ028</strain>
        <tissue evidence="13">Male pupae</tissue>
    </source>
</reference>
<dbReference type="SUPFAM" id="SSF50630">
    <property type="entry name" value="Acid proteases"/>
    <property type="match status" value="1"/>
</dbReference>
<evidence type="ECO:0000259" key="12">
    <source>
        <dbReference type="PROSITE" id="PS50994"/>
    </source>
</evidence>
<feature type="compositionally biased region" description="Basic and acidic residues" evidence="9">
    <location>
        <begin position="79"/>
        <end position="99"/>
    </location>
</feature>
<dbReference type="Gene3D" id="1.10.340.70">
    <property type="match status" value="1"/>
</dbReference>
<dbReference type="InterPro" id="IPR021109">
    <property type="entry name" value="Peptidase_aspartic_dom_sf"/>
</dbReference>
<sequence>MSHSRVDISTRDESHREASRDALRYDGSSPTACSRSRSRTRRLRKRHRRSRSGAVRSRPSRRSSSSSSRARSRGRSTRRRDDSDEKTKRRRWRREDSRRPATSRPSRSRSRSRTDRSRRTRRHQRERASNERRVSSPRDKSHGVRHKRKRRETVSHSSCTNSMDNLDKNSDTKISDKNTNCPVDSNNFSIKDVMDLIKSLPSSTNQSQNHFSMSTNALPEFDPSNKEQTVDSWINKVEECASLYNWSETQLLHYALPKLAGLAKVWYNGLRSLKFNWAEWKQQLTTQFPTVENFAQILHEMLNRKVKPNEPLETYYYHKVNLLNRCDISGKRAVDCILDGVDDKGLRLGAQAANYLQPEELLSFFKTIKMDDFKINRPAFIKRRSDGASDTVKPNVLRCFNCNEVGHPSFKCTKPLLTCSICKRLGHISVNCKRLSKNSQEVSRSVENDKKVSEIKIAGNLDEKYILPVAVNEKPMTCYVDLGSQSTLIRYSNFKELGIAHNQNDLPSLKGFGNSLIEPIGKAVVRIQVQSVKALVEVLVVPDELLKHPILLGHTFTEQAGVVIIKTDEHLVFQNKPDIDILPGDENQKLSLTIDYDVTVSSINMIPVRVVDVNIPDTVKFYVRGSIRNIGDNSYFIMPGLYTMNQGKGHVMAVNLNSQEVTLKQGQLLTRAYVGKEKDFVDIRTIECNKQDIIKKELVTGEGLNVEDRTRLENLLIEYSSCFSFGLSDLGLTNLTEMSITLKDSTPVVYRPYRLAYSERNKVKEMVQDMLDSGIIEESESAYASPIILVQKKTGDQRLCIDYRALNAKTVKEHYPLPRIEDQIDQLGGYEYFITLDLASGYYQIPIAQSSQDKTAFVTPDGQYQFTRMPFGLANAPSVFQKTINKMLKDVKNEALAFMDDIIIPADSIQQRMERLKIVLGLIKAAGLTLKLSKCKFFSKVIDYLGFEVSKKGVRPGTKKTEAVENFKCPSNQHEIRQFVGLASFFRRFVKDFAIIASPLTRLLKKDAKWEWGAEQIKSFTTLKAELVKRPILALYDVKANTQVHTDACKYGIAGMLLQEDEVGRWRAVAYYSRQTTIEEQKYHSFELETLAVIASLQRFRVYILGIKFAIVTDCNALRTTLSKRDMIPRIGRWWLQLQEYDCNIEYRPGNRMNHVDALSRNAIPKTNEPDPVFDVLGVDTEDWLVTIQGADEEVQRIRQILEDPDTPRITDIYQNYKLKSGKIYRVVDSQLKWLVPRGFRWQILKKCHDELGHFGVDKTLDKLKSLYWFPKMTKFVKKYVSSCLECSYHKIPTGKRQGMLHPIPKIDRPFHTVHMDHLGPFVQSKSRNCYLLVLVDAYTKYITLYAVKNTKSKSTIRVLNHYFSLFGIPNRLISDRGTSFTSKIFKDFVNGLGIKHVLNAVATPRANGQVERYNRTILASLAVKNHNCKENEWDTHLEEIQLGLNTTINQGTGKSPAEILFGIKLRAKSDGIVASLIDQAEVGNSQESLHDIREEVNTKINEEQKKQKERFDRNRKKGRKYKEGDLVRIEREIGTNNGQSRKLMAKLQGPYRIVKVLDKDRYVIEDTPLTRKQNRKYEAVVALDKIHPWLSFTQESLADSDEESSYTEEVDKNDKLVDSENDDLGSDDKMINENSIDSVDESSESS</sequence>
<feature type="domain" description="Reverse transcriptase" evidence="11">
    <location>
        <begin position="771"/>
        <end position="949"/>
    </location>
</feature>
<feature type="domain" description="CCHC-type" evidence="10">
    <location>
        <begin position="398"/>
        <end position="414"/>
    </location>
</feature>
<dbReference type="PROSITE" id="PS50158">
    <property type="entry name" value="ZF_CCHC"/>
    <property type="match status" value="1"/>
</dbReference>
<evidence type="ECO:0000313" key="14">
    <source>
        <dbReference type="Proteomes" id="UP001549921"/>
    </source>
</evidence>
<protein>
    <recommendedName>
        <fullName evidence="1">RNA-directed DNA polymerase</fullName>
        <ecNumber evidence="1">2.7.7.49</ecNumber>
    </recommendedName>
</protein>
<keyword evidence="8" id="KW-0479">Metal-binding</keyword>
<name>A0ABD0TC04_LOXSC</name>
<dbReference type="InterPro" id="IPR043502">
    <property type="entry name" value="DNA/RNA_pol_sf"/>
</dbReference>
<keyword evidence="3" id="KW-0548">Nucleotidyltransferase</keyword>
<feature type="compositionally biased region" description="Low complexity" evidence="9">
    <location>
        <begin position="52"/>
        <end position="69"/>
    </location>
</feature>
<feature type="compositionally biased region" description="Basic and acidic residues" evidence="9">
    <location>
        <begin position="165"/>
        <end position="176"/>
    </location>
</feature>
<dbReference type="GO" id="GO:0003964">
    <property type="term" value="F:RNA-directed DNA polymerase activity"/>
    <property type="evidence" value="ECO:0007669"/>
    <property type="project" value="UniProtKB-KW"/>
</dbReference>
<keyword evidence="7" id="KW-0695">RNA-directed DNA polymerase</keyword>
<dbReference type="FunFam" id="3.30.70.270:FF:000020">
    <property type="entry name" value="Transposon Tf2-6 polyprotein-like Protein"/>
    <property type="match status" value="1"/>
</dbReference>
<dbReference type="Pfam" id="PF17921">
    <property type="entry name" value="Integrase_H2C2"/>
    <property type="match status" value="1"/>
</dbReference>
<feature type="region of interest" description="Disordered" evidence="9">
    <location>
        <begin position="1598"/>
        <end position="1647"/>
    </location>
</feature>
<evidence type="ECO:0000256" key="3">
    <source>
        <dbReference type="ARBA" id="ARBA00022695"/>
    </source>
</evidence>
<dbReference type="PROSITE" id="PS50878">
    <property type="entry name" value="RT_POL"/>
    <property type="match status" value="1"/>
</dbReference>
<dbReference type="EC" id="2.7.7.49" evidence="1"/>
<dbReference type="Gene3D" id="3.30.420.10">
    <property type="entry name" value="Ribonuclease H-like superfamily/Ribonuclease H"/>
    <property type="match status" value="1"/>
</dbReference>
<dbReference type="FunFam" id="1.10.340.70:FF:000001">
    <property type="entry name" value="Retrovirus-related Pol polyprotein from transposon gypsy-like Protein"/>
    <property type="match status" value="1"/>
</dbReference>
<dbReference type="SUPFAM" id="SSF57756">
    <property type="entry name" value="Retrovirus zinc finger-like domains"/>
    <property type="match status" value="1"/>
</dbReference>